<organism evidence="1 2">
    <name type="scientific">Acinetobacter variabilis</name>
    <dbReference type="NCBI Taxonomy" id="70346"/>
    <lineage>
        <taxon>Bacteria</taxon>
        <taxon>Pseudomonadati</taxon>
        <taxon>Pseudomonadota</taxon>
        <taxon>Gammaproteobacteria</taxon>
        <taxon>Moraxellales</taxon>
        <taxon>Moraxellaceae</taxon>
        <taxon>Acinetobacter</taxon>
    </lineage>
</organism>
<evidence type="ECO:0000313" key="2">
    <source>
        <dbReference type="Proteomes" id="UP000013070"/>
    </source>
</evidence>
<dbReference type="AlphaFoldDB" id="N8VKD2"/>
<proteinExistence type="predicted"/>
<protein>
    <submittedName>
        <fullName evidence="1">Uncharacterized protein</fullName>
    </submittedName>
</protein>
<dbReference type="PATRIC" id="fig|1217710.3.peg.577"/>
<dbReference type="Proteomes" id="UP000013070">
    <property type="component" value="Unassembled WGS sequence"/>
</dbReference>
<evidence type="ECO:0000313" key="1">
    <source>
        <dbReference type="EMBL" id="ENV00377.1"/>
    </source>
</evidence>
<accession>N8VKD2</accession>
<dbReference type="HOGENOM" id="CLU_2010322_0_0_6"/>
<dbReference type="eggNOG" id="ENOG5033A04">
    <property type="taxonomic scope" value="Bacteria"/>
</dbReference>
<comment type="caution">
    <text evidence="1">The sequence shown here is derived from an EMBL/GenBank/DDBJ whole genome shotgun (WGS) entry which is preliminary data.</text>
</comment>
<dbReference type="EMBL" id="APPE01000031">
    <property type="protein sequence ID" value="ENV00377.1"/>
    <property type="molecule type" value="Genomic_DNA"/>
</dbReference>
<gene>
    <name evidence="1" type="ORF">F969_00608</name>
</gene>
<keyword evidence="2" id="KW-1185">Reference proteome</keyword>
<sequence>MYFKSRLQPELGKNNLFGTADFDYFLSDNGFMVIEDLDQGKASVTNDMHNVLASLVHQGYNLAELKVIYKDSAGIYDAVLIEPDNSMTGIASLNAATLNEAFRRYIERIECQALKQHHSLNPC</sequence>
<dbReference type="RefSeq" id="WP_004780864.1">
    <property type="nucleotide sequence ID" value="NZ_KB849398.1"/>
</dbReference>
<name>N8VKD2_9GAMM</name>
<reference evidence="1 2" key="1">
    <citation type="submission" date="2013-02" db="EMBL/GenBank/DDBJ databases">
        <title>The Genome Sequence of Acinetobacter sp. NIPH 899.</title>
        <authorList>
            <consortium name="The Broad Institute Genome Sequencing Platform"/>
            <consortium name="The Broad Institute Genome Sequencing Center for Infectious Disease"/>
            <person name="Cerqueira G."/>
            <person name="Feldgarden M."/>
            <person name="Courvalin P."/>
            <person name="Perichon B."/>
            <person name="Grillot-Courvalin C."/>
            <person name="Clermont D."/>
            <person name="Rocha E."/>
            <person name="Yoon E.-J."/>
            <person name="Nemec A."/>
            <person name="Walker B."/>
            <person name="Young S.K."/>
            <person name="Zeng Q."/>
            <person name="Gargeya S."/>
            <person name="Fitzgerald M."/>
            <person name="Haas B."/>
            <person name="Abouelleil A."/>
            <person name="Alvarado L."/>
            <person name="Arachchi H.M."/>
            <person name="Berlin A.M."/>
            <person name="Chapman S.B."/>
            <person name="Dewar J."/>
            <person name="Goldberg J."/>
            <person name="Griggs A."/>
            <person name="Gujja S."/>
            <person name="Hansen M."/>
            <person name="Howarth C."/>
            <person name="Imamovic A."/>
            <person name="Larimer J."/>
            <person name="McCowan C."/>
            <person name="Murphy C."/>
            <person name="Neiman D."/>
            <person name="Pearson M."/>
            <person name="Priest M."/>
            <person name="Roberts A."/>
            <person name="Saif S."/>
            <person name="Shea T."/>
            <person name="Sisk P."/>
            <person name="Sykes S."/>
            <person name="Wortman J."/>
            <person name="Nusbaum C."/>
            <person name="Birren B."/>
        </authorList>
    </citation>
    <scope>NUCLEOTIDE SEQUENCE [LARGE SCALE GENOMIC DNA]</scope>
    <source>
        <strain evidence="1 2">NIPH 899</strain>
    </source>
</reference>